<protein>
    <submittedName>
        <fullName evidence="8">Uncharacterized protein</fullName>
    </submittedName>
</protein>
<organism evidence="8 9">
    <name type="scientific">Saxophila tyrrhenica</name>
    <dbReference type="NCBI Taxonomy" id="1690608"/>
    <lineage>
        <taxon>Eukaryota</taxon>
        <taxon>Fungi</taxon>
        <taxon>Dikarya</taxon>
        <taxon>Ascomycota</taxon>
        <taxon>Pezizomycotina</taxon>
        <taxon>Dothideomycetes</taxon>
        <taxon>Dothideomycetidae</taxon>
        <taxon>Mycosphaerellales</taxon>
        <taxon>Extremaceae</taxon>
        <taxon>Saxophila</taxon>
    </lineage>
</organism>
<dbReference type="GO" id="GO:0016705">
    <property type="term" value="F:oxidoreductase activity, acting on paired donors, with incorporation or reduction of molecular oxygen"/>
    <property type="evidence" value="ECO:0007669"/>
    <property type="project" value="InterPro"/>
</dbReference>
<dbReference type="PROSITE" id="PS50292">
    <property type="entry name" value="PEROXIDASE_3"/>
    <property type="match status" value="1"/>
</dbReference>
<dbReference type="InterPro" id="IPR050783">
    <property type="entry name" value="Oxylipin_biosynth_metab"/>
</dbReference>
<keyword evidence="6" id="KW-0349">Heme</keyword>
<dbReference type="GO" id="GO:0005506">
    <property type="term" value="F:iron ion binding"/>
    <property type="evidence" value="ECO:0007669"/>
    <property type="project" value="InterPro"/>
</dbReference>
<accession>A0AAV9PP18</accession>
<dbReference type="InterPro" id="IPR010255">
    <property type="entry name" value="Haem_peroxidase_sf"/>
</dbReference>
<dbReference type="GeneID" id="89921526"/>
<proteinExistence type="predicted"/>
<dbReference type="InterPro" id="IPR001128">
    <property type="entry name" value="Cyt_P450"/>
</dbReference>
<dbReference type="Pfam" id="PF00067">
    <property type="entry name" value="p450"/>
    <property type="match status" value="1"/>
</dbReference>
<dbReference type="Gene3D" id="1.10.640.10">
    <property type="entry name" value="Haem peroxidase domain superfamily, animal type"/>
    <property type="match status" value="1"/>
</dbReference>
<dbReference type="CDD" id="cd09817">
    <property type="entry name" value="linoleate_diol_synthase_like"/>
    <property type="match status" value="1"/>
</dbReference>
<dbReference type="PANTHER" id="PTHR11903">
    <property type="entry name" value="PROSTAGLANDIN G/H SYNTHASE"/>
    <property type="match status" value="1"/>
</dbReference>
<dbReference type="Pfam" id="PF03098">
    <property type="entry name" value="An_peroxidase"/>
    <property type="match status" value="1"/>
</dbReference>
<evidence type="ECO:0000313" key="9">
    <source>
        <dbReference type="Proteomes" id="UP001337655"/>
    </source>
</evidence>
<feature type="region of interest" description="Disordered" evidence="7">
    <location>
        <begin position="1"/>
        <end position="25"/>
    </location>
</feature>
<dbReference type="RefSeq" id="XP_064663676.1">
    <property type="nucleotide sequence ID" value="XM_064797442.1"/>
</dbReference>
<feature type="binding site" description="axial binding residue" evidence="6">
    <location>
        <position position="409"/>
    </location>
    <ligand>
        <name>heme b</name>
        <dbReference type="ChEBI" id="CHEBI:60344"/>
    </ligand>
    <ligandPart>
        <name>Fe</name>
        <dbReference type="ChEBI" id="CHEBI:18248"/>
    </ligandPart>
</feature>
<evidence type="ECO:0000256" key="2">
    <source>
        <dbReference type="ARBA" id="ARBA00022723"/>
    </source>
</evidence>
<dbReference type="InterPro" id="IPR037120">
    <property type="entry name" value="Haem_peroxidase_sf_animal"/>
</dbReference>
<evidence type="ECO:0000313" key="8">
    <source>
        <dbReference type="EMBL" id="KAK5175038.1"/>
    </source>
</evidence>
<keyword evidence="3" id="KW-0223">Dioxygenase</keyword>
<dbReference type="GO" id="GO:0051213">
    <property type="term" value="F:dioxygenase activity"/>
    <property type="evidence" value="ECO:0007669"/>
    <property type="project" value="UniProtKB-KW"/>
</dbReference>
<evidence type="ECO:0000256" key="7">
    <source>
        <dbReference type="SAM" id="MobiDB-lite"/>
    </source>
</evidence>
<dbReference type="PRINTS" id="PR00457">
    <property type="entry name" value="ANPEROXIDASE"/>
</dbReference>
<dbReference type="GO" id="GO:0020037">
    <property type="term" value="F:heme binding"/>
    <property type="evidence" value="ECO:0007669"/>
    <property type="project" value="InterPro"/>
</dbReference>
<dbReference type="InterPro" id="IPR034812">
    <property type="entry name" value="Ppo-like_N"/>
</dbReference>
<keyword evidence="4" id="KW-0560">Oxidoreductase</keyword>
<gene>
    <name evidence="8" type="ORF">LTR77_000174</name>
</gene>
<dbReference type="InterPro" id="IPR019791">
    <property type="entry name" value="Haem_peroxidase_animal"/>
</dbReference>
<comment type="caution">
    <text evidence="8">The sequence shown here is derived from an EMBL/GenBank/DDBJ whole genome shotgun (WGS) entry which is preliminary data.</text>
</comment>
<dbReference type="EMBL" id="JAVRRT010000001">
    <property type="protein sequence ID" value="KAK5175038.1"/>
    <property type="molecule type" value="Genomic_DNA"/>
</dbReference>
<evidence type="ECO:0000256" key="3">
    <source>
        <dbReference type="ARBA" id="ARBA00022964"/>
    </source>
</evidence>
<keyword evidence="5 6" id="KW-0408">Iron</keyword>
<evidence type="ECO:0000256" key="5">
    <source>
        <dbReference type="ARBA" id="ARBA00023004"/>
    </source>
</evidence>
<keyword evidence="9" id="KW-1185">Reference proteome</keyword>
<evidence type="ECO:0000256" key="1">
    <source>
        <dbReference type="ARBA" id="ARBA00011881"/>
    </source>
</evidence>
<keyword evidence="2 6" id="KW-0479">Metal-binding</keyword>
<dbReference type="PANTHER" id="PTHR11903:SF13">
    <property type="entry name" value="LINOLEATE 10R-LIPOXYGENASE"/>
    <property type="match status" value="1"/>
</dbReference>
<dbReference type="CDD" id="cd20612">
    <property type="entry name" value="CYP_LDS-like_C"/>
    <property type="match status" value="1"/>
</dbReference>
<evidence type="ECO:0000256" key="4">
    <source>
        <dbReference type="ARBA" id="ARBA00023002"/>
    </source>
</evidence>
<dbReference type="AlphaFoldDB" id="A0AAV9PP18"/>
<name>A0AAV9PP18_9PEZI</name>
<dbReference type="GO" id="GO:0006631">
    <property type="term" value="P:fatty acid metabolic process"/>
    <property type="evidence" value="ECO:0007669"/>
    <property type="project" value="UniProtKB-ARBA"/>
</dbReference>
<dbReference type="GO" id="GO:0004497">
    <property type="term" value="F:monooxygenase activity"/>
    <property type="evidence" value="ECO:0007669"/>
    <property type="project" value="InterPro"/>
</dbReference>
<dbReference type="GO" id="GO:0004601">
    <property type="term" value="F:peroxidase activity"/>
    <property type="evidence" value="ECO:0007669"/>
    <property type="project" value="InterPro"/>
</dbReference>
<sequence length="1156" mass="128924">MAKTWSDSGNMPDSIPLTNGTSTSADLSTLDDLRERVGNSVSNLWSLLDAIRAPLPTQTGDGSDLPKPQRDSALYDLKTILRDISTLGFDRVEDLAEVVKHSSLDQPIDDKTYLMERLIQAAACLPDDLVSKNITNTFITTLWNDLQHPPQMLLSDEFIYRQPDGSKNNYMCPQIGAAGMPYARTVPPKSLRGGAMPDPAVLFDTVLARKSPEGTEHPNKISSMLFYLASIIIHDVFKTNRHDYNVSDTSSYLDLAPLYGSTWDDQKRMRTFKNGKIKPDCFSETRLLSFPPGVGALLIMFNRYHNYVVEQLALINEDGRFSENPRKPNVERYGESINRRDDDLFQTGRLITCGLYVNIILIDYVRTILNLNRTDDNWALNPRVDISDGPPTGTGNQVSCEFNLVYRWHSAVSERDDKWTHALFHQMFPKLKPSEIATKDGLRQLFTKLAEDEKKLTDAQPEERPFPALDSERLSRIKDGPFKGNYSDNDLAKIITAGIDDCANAMGPQQVPAVMKAIEILGIMQARTWRVATLNEFREHFALERHKTFESITTNKEVAEALKHLYDTPDEVELYPGLIVEDAKTPMLPGSGLCPSYTISRGVLSDAVALVRGDRFYTSSYTPAALTSWGFQEASSDLSIDNGCVFYKLFLRALPNNFDPASLYVHYPLTIPDGPDGMKDVLQRLGKAHKYNFDKPAPVKQPAVVFTHAAAKAILNDQDSFHVTWGKAMEFLMGPAAKNFMLAGDGPANAASRQLMKGVLYNGEPSSGIPFGNEKWLAAVRDFYAETTTNLLKQKSYKLAGVSQVDLIRDVGNLAHVHFAAEMFSVPLKTADFPRGIFTESQLYLICAAIFICIFFDIDPPKSFPLRQKAYEATQMLGNVMQVQVAAIKNTGAVAETLIEAIKPTSRPLKDYGVHMIAQLCKKDSSVADIVWGNIMGTLGGMVAPQGQLFGQMMDFYLGEGKEHMPEVARLAKQDTPAADEKLTKYALEGIRLAAETGVMREAQKSITIVDNNNIPGYPQEFHFQPGDRIMVNLKAASRDPRVFPNPDKLDLTRPIEAYIQLGDGPHQCLGQPMTRVALTTMLKTVAKLDGLRAATMMVGRDPFAESRVKKVVKEFVPGDLDVIPEEWHYHAFLTEKWDMYFPFPTSMKVNWDGGV</sequence>
<dbReference type="SUPFAM" id="SSF48113">
    <property type="entry name" value="Heme-dependent peroxidases"/>
    <property type="match status" value="1"/>
</dbReference>
<reference evidence="8 9" key="1">
    <citation type="submission" date="2023-08" db="EMBL/GenBank/DDBJ databases">
        <title>Black Yeasts Isolated from many extreme environments.</title>
        <authorList>
            <person name="Coleine C."/>
            <person name="Stajich J.E."/>
            <person name="Selbmann L."/>
        </authorList>
    </citation>
    <scope>NUCLEOTIDE SEQUENCE [LARGE SCALE GENOMIC DNA]</scope>
    <source>
        <strain evidence="8 9">CCFEE 5935</strain>
    </source>
</reference>
<dbReference type="Proteomes" id="UP001337655">
    <property type="component" value="Unassembled WGS sequence"/>
</dbReference>
<evidence type="ECO:0000256" key="6">
    <source>
        <dbReference type="PIRSR" id="PIRSR619791-2"/>
    </source>
</evidence>
<comment type="subunit">
    <text evidence="1">Homotetramer.</text>
</comment>
<dbReference type="SUPFAM" id="SSF48264">
    <property type="entry name" value="Cytochrome P450"/>
    <property type="match status" value="1"/>
</dbReference>
<dbReference type="InterPro" id="IPR036396">
    <property type="entry name" value="Cyt_P450_sf"/>
</dbReference>
<dbReference type="Gene3D" id="1.10.630.10">
    <property type="entry name" value="Cytochrome P450"/>
    <property type="match status" value="1"/>
</dbReference>
<dbReference type="GO" id="GO:0006979">
    <property type="term" value="P:response to oxidative stress"/>
    <property type="evidence" value="ECO:0007669"/>
    <property type="project" value="InterPro"/>
</dbReference>